<dbReference type="AlphaFoldDB" id="A0A1Y2MZJ7"/>
<comment type="caution">
    <text evidence="1">The sequence shown here is derived from an EMBL/GenBank/DDBJ whole genome shotgun (WGS) entry which is preliminary data.</text>
</comment>
<protein>
    <submittedName>
        <fullName evidence="1">Uncharacterized protein</fullName>
    </submittedName>
</protein>
<evidence type="ECO:0000313" key="1">
    <source>
        <dbReference type="EMBL" id="OSY40626.1"/>
    </source>
</evidence>
<proteinExistence type="predicted"/>
<dbReference type="STRING" id="2074.BG845_02703"/>
<sequence>MAAAVVTAAVLQPLLAPVVLFSAIPQGWATIRSAKIQYASFFKTSSRVRRLGVTANLVLHDGRVTERGTHDERMADPGNCAELFDLQARAYTNPESGT</sequence>
<gene>
    <name evidence="1" type="ORF">BG845_02703</name>
</gene>
<dbReference type="RefSeq" id="WP_085912949.1">
    <property type="nucleotide sequence ID" value="NZ_AP018920.1"/>
</dbReference>
<organism evidence="1 2">
    <name type="scientific">Pseudonocardia autotrophica</name>
    <name type="common">Amycolata autotrophica</name>
    <name type="synonym">Nocardia autotrophica</name>
    <dbReference type="NCBI Taxonomy" id="2074"/>
    <lineage>
        <taxon>Bacteria</taxon>
        <taxon>Bacillati</taxon>
        <taxon>Actinomycetota</taxon>
        <taxon>Actinomycetes</taxon>
        <taxon>Pseudonocardiales</taxon>
        <taxon>Pseudonocardiaceae</taxon>
        <taxon>Pseudonocardia</taxon>
    </lineage>
</organism>
<accession>A0A1Y2MZJ7</accession>
<name>A0A1Y2MZJ7_PSEAH</name>
<keyword evidence="2" id="KW-1185">Reference proteome</keyword>
<dbReference type="EMBL" id="MIGB01000012">
    <property type="protein sequence ID" value="OSY40626.1"/>
    <property type="molecule type" value="Genomic_DNA"/>
</dbReference>
<dbReference type="Proteomes" id="UP000194360">
    <property type="component" value="Unassembled WGS sequence"/>
</dbReference>
<evidence type="ECO:0000313" key="2">
    <source>
        <dbReference type="Proteomes" id="UP000194360"/>
    </source>
</evidence>
<reference evidence="1 2" key="1">
    <citation type="submission" date="2016-09" db="EMBL/GenBank/DDBJ databases">
        <title>Pseudonocardia autotrophica DSM535, a candidate organism with high potential of specific P450 cytochromes.</title>
        <authorList>
            <person name="Grumaz C."/>
            <person name="Vainshtein Y."/>
            <person name="Kirstahler P."/>
            <person name="Sohn K."/>
        </authorList>
    </citation>
    <scope>NUCLEOTIDE SEQUENCE [LARGE SCALE GENOMIC DNA]</scope>
    <source>
        <strain evidence="1 2">DSM 535</strain>
    </source>
</reference>